<evidence type="ECO:0000256" key="13">
    <source>
        <dbReference type="ARBA" id="ARBA00049229"/>
    </source>
</evidence>
<evidence type="ECO:0000256" key="4">
    <source>
        <dbReference type="ARBA" id="ARBA00005072"/>
    </source>
</evidence>
<dbReference type="GO" id="GO:0052654">
    <property type="term" value="F:L-leucine-2-oxoglutarate transaminase activity"/>
    <property type="evidence" value="ECO:0007669"/>
    <property type="project" value="RHEA"/>
</dbReference>
<dbReference type="AlphaFoldDB" id="A0A1Y4LCK6"/>
<evidence type="ECO:0000256" key="7">
    <source>
        <dbReference type="ARBA" id="ARBA00022605"/>
    </source>
</evidence>
<comment type="cofactor">
    <cofactor evidence="1 16">
        <name>pyridoxal 5'-phosphate</name>
        <dbReference type="ChEBI" id="CHEBI:597326"/>
    </cofactor>
</comment>
<dbReference type="PROSITE" id="PS00770">
    <property type="entry name" value="AA_TRANSFER_CLASS_4"/>
    <property type="match status" value="1"/>
</dbReference>
<comment type="similarity">
    <text evidence="5 15">Belongs to the class-IV pyridoxal-phosphate-dependent aminotransferase family.</text>
</comment>
<dbReference type="InterPro" id="IPR005786">
    <property type="entry name" value="B_amino_transII"/>
</dbReference>
<evidence type="ECO:0000256" key="2">
    <source>
        <dbReference type="ARBA" id="ARBA00004824"/>
    </source>
</evidence>
<dbReference type="NCBIfam" id="NF009897">
    <property type="entry name" value="PRK13357.1"/>
    <property type="match status" value="1"/>
</dbReference>
<dbReference type="GO" id="GO:0009097">
    <property type="term" value="P:isoleucine biosynthetic process"/>
    <property type="evidence" value="ECO:0007669"/>
    <property type="project" value="UniProtKB-UniPathway"/>
</dbReference>
<dbReference type="Gene3D" id="3.20.10.10">
    <property type="entry name" value="D-amino Acid Aminotransferase, subunit A, domain 2"/>
    <property type="match status" value="1"/>
</dbReference>
<reference evidence="20" key="1">
    <citation type="submission" date="2017-04" db="EMBL/GenBank/DDBJ databases">
        <title>Function of individual gut microbiota members based on whole genome sequencing of pure cultures obtained from chicken caecum.</title>
        <authorList>
            <person name="Medvecky M."/>
            <person name="Cejkova D."/>
            <person name="Polansky O."/>
            <person name="Karasova D."/>
            <person name="Kubasova T."/>
            <person name="Cizek A."/>
            <person name="Rychlik I."/>
        </authorList>
    </citation>
    <scope>NUCLEOTIDE SEQUENCE [LARGE SCALE GENOMIC DNA]</scope>
    <source>
        <strain evidence="20">An180</strain>
    </source>
</reference>
<dbReference type="PIRSF" id="PIRSF006468">
    <property type="entry name" value="BCAT1"/>
    <property type="match status" value="1"/>
</dbReference>
<evidence type="ECO:0000256" key="15">
    <source>
        <dbReference type="RuleBase" id="RU004106"/>
    </source>
</evidence>
<evidence type="ECO:0000256" key="17">
    <source>
        <dbReference type="RuleBase" id="RU004517"/>
    </source>
</evidence>
<evidence type="ECO:0000256" key="14">
    <source>
        <dbReference type="PIRSR" id="PIRSR006468-1"/>
    </source>
</evidence>
<dbReference type="RefSeq" id="WP_087369854.1">
    <property type="nucleotide sequence ID" value="NZ_JBKTCX010000005.1"/>
</dbReference>
<dbReference type="GO" id="GO:0009098">
    <property type="term" value="P:L-leucine biosynthetic process"/>
    <property type="evidence" value="ECO:0007669"/>
    <property type="project" value="UniProtKB-UniPathway"/>
</dbReference>
<evidence type="ECO:0000256" key="10">
    <source>
        <dbReference type="ARBA" id="ARBA00023304"/>
    </source>
</evidence>
<comment type="catalytic activity">
    <reaction evidence="13 17">
        <text>L-leucine + 2-oxoglutarate = 4-methyl-2-oxopentanoate + L-glutamate</text>
        <dbReference type="Rhea" id="RHEA:18321"/>
        <dbReference type="ChEBI" id="CHEBI:16810"/>
        <dbReference type="ChEBI" id="CHEBI:17865"/>
        <dbReference type="ChEBI" id="CHEBI:29985"/>
        <dbReference type="ChEBI" id="CHEBI:57427"/>
        <dbReference type="EC" id="2.6.1.42"/>
    </reaction>
</comment>
<dbReference type="GO" id="GO:0052656">
    <property type="term" value="F:L-isoleucine-2-oxoglutarate transaminase activity"/>
    <property type="evidence" value="ECO:0007669"/>
    <property type="project" value="RHEA"/>
</dbReference>
<dbReference type="NCBIfam" id="TIGR01123">
    <property type="entry name" value="ilvE_II"/>
    <property type="match status" value="1"/>
</dbReference>
<comment type="catalytic activity">
    <reaction evidence="12 17">
        <text>L-isoleucine + 2-oxoglutarate = (S)-3-methyl-2-oxopentanoate + L-glutamate</text>
        <dbReference type="Rhea" id="RHEA:24801"/>
        <dbReference type="ChEBI" id="CHEBI:16810"/>
        <dbReference type="ChEBI" id="CHEBI:29985"/>
        <dbReference type="ChEBI" id="CHEBI:35146"/>
        <dbReference type="ChEBI" id="CHEBI:58045"/>
        <dbReference type="EC" id="2.6.1.42"/>
    </reaction>
</comment>
<evidence type="ECO:0000256" key="16">
    <source>
        <dbReference type="RuleBase" id="RU004516"/>
    </source>
</evidence>
<evidence type="ECO:0000256" key="9">
    <source>
        <dbReference type="ARBA" id="ARBA00022898"/>
    </source>
</evidence>
<keyword evidence="6 17" id="KW-0032">Aminotransferase</keyword>
<keyword evidence="7 17" id="KW-0028">Amino-acid biosynthesis</keyword>
<evidence type="ECO:0000256" key="8">
    <source>
        <dbReference type="ARBA" id="ARBA00022679"/>
    </source>
</evidence>
<keyword evidence="8 17" id="KW-0808">Transferase</keyword>
<dbReference type="Proteomes" id="UP000195897">
    <property type="component" value="Unassembled WGS sequence"/>
</dbReference>
<gene>
    <name evidence="19" type="ORF">B5F17_00715</name>
</gene>
<evidence type="ECO:0000313" key="19">
    <source>
        <dbReference type="EMBL" id="OUP54453.1"/>
    </source>
</evidence>
<comment type="pathway">
    <text evidence="2 18">Amino-acid biosynthesis; L-isoleucine biosynthesis; L-isoleucine from 2-oxobutanoate: step 4/4.</text>
</comment>
<evidence type="ECO:0000313" key="20">
    <source>
        <dbReference type="Proteomes" id="UP000195897"/>
    </source>
</evidence>
<dbReference type="UniPathway" id="UPA00047">
    <property type="reaction ID" value="UER00058"/>
</dbReference>
<evidence type="ECO:0000256" key="1">
    <source>
        <dbReference type="ARBA" id="ARBA00001933"/>
    </source>
</evidence>
<accession>A0A1Y4LCK6</accession>
<dbReference type="PANTHER" id="PTHR11825">
    <property type="entry name" value="SUBGROUP IIII AMINOTRANSFERASE"/>
    <property type="match status" value="1"/>
</dbReference>
<comment type="pathway">
    <text evidence="4 18">Amino-acid biosynthesis; L-leucine biosynthesis; L-leucine from 3-methyl-2-oxobutanoate: step 4/4.</text>
</comment>
<dbReference type="UniPathway" id="UPA00048">
    <property type="reaction ID" value="UER00073"/>
</dbReference>
<dbReference type="InterPro" id="IPR043132">
    <property type="entry name" value="BCAT-like_C"/>
</dbReference>
<feature type="modified residue" description="N6-(pyridoxal phosphate)lysine" evidence="14">
    <location>
        <position position="195"/>
    </location>
</feature>
<dbReference type="CDD" id="cd01557">
    <property type="entry name" value="BCAT_beta_family"/>
    <property type="match status" value="1"/>
</dbReference>
<evidence type="ECO:0000256" key="12">
    <source>
        <dbReference type="ARBA" id="ARBA00048798"/>
    </source>
</evidence>
<proteinExistence type="inferred from homology"/>
<keyword evidence="9 16" id="KW-0663">Pyridoxal phosphate</keyword>
<dbReference type="InterPro" id="IPR001544">
    <property type="entry name" value="Aminotrans_IV"/>
</dbReference>
<dbReference type="InterPro" id="IPR018300">
    <property type="entry name" value="Aminotrans_IV_CS"/>
</dbReference>
<dbReference type="InterPro" id="IPR033939">
    <property type="entry name" value="BCAT_family"/>
</dbReference>
<evidence type="ECO:0000256" key="6">
    <source>
        <dbReference type="ARBA" id="ARBA00022576"/>
    </source>
</evidence>
<keyword evidence="10 17" id="KW-0100">Branched-chain amino acid biosynthesis</keyword>
<comment type="catalytic activity">
    <reaction evidence="11 17">
        <text>L-valine + 2-oxoglutarate = 3-methyl-2-oxobutanoate + L-glutamate</text>
        <dbReference type="Rhea" id="RHEA:24813"/>
        <dbReference type="ChEBI" id="CHEBI:11851"/>
        <dbReference type="ChEBI" id="CHEBI:16810"/>
        <dbReference type="ChEBI" id="CHEBI:29985"/>
        <dbReference type="ChEBI" id="CHEBI:57762"/>
        <dbReference type="EC" id="2.6.1.42"/>
    </reaction>
</comment>
<dbReference type="GO" id="GO:0009099">
    <property type="term" value="P:L-valine biosynthetic process"/>
    <property type="evidence" value="ECO:0007669"/>
    <property type="project" value="UniProtKB-UniPathway"/>
</dbReference>
<dbReference type="InterPro" id="IPR043131">
    <property type="entry name" value="BCAT-like_N"/>
</dbReference>
<comment type="pathway">
    <text evidence="3 18">Amino-acid biosynthesis; L-valine biosynthesis; L-valine from pyruvate: step 4/4.</text>
</comment>
<organism evidence="19 20">
    <name type="scientific">Butyricicoccus pullicaecorum</name>
    <dbReference type="NCBI Taxonomy" id="501571"/>
    <lineage>
        <taxon>Bacteria</taxon>
        <taxon>Bacillati</taxon>
        <taxon>Bacillota</taxon>
        <taxon>Clostridia</taxon>
        <taxon>Eubacteriales</taxon>
        <taxon>Butyricicoccaceae</taxon>
        <taxon>Butyricicoccus</taxon>
    </lineage>
</organism>
<dbReference type="SUPFAM" id="SSF56752">
    <property type="entry name" value="D-aminoacid aminotransferase-like PLP-dependent enzymes"/>
    <property type="match status" value="1"/>
</dbReference>
<evidence type="ECO:0000256" key="5">
    <source>
        <dbReference type="ARBA" id="ARBA00009320"/>
    </source>
</evidence>
<evidence type="ECO:0000256" key="11">
    <source>
        <dbReference type="ARBA" id="ARBA00048212"/>
    </source>
</evidence>
<evidence type="ECO:0000256" key="3">
    <source>
        <dbReference type="ARBA" id="ARBA00004931"/>
    </source>
</evidence>
<sequence>MLDIRYELTQNKKEKPDESALGFGKYYTDHMFIVDHTEGQGWHDARIVPYQPLALDPAAMVLHYAMESFEGMKAYRLPDGSVQLFRPDRNAERMQNTNHRMCLPSLSTEDFIQAVKALVKTDEDWVPHQEGTSLYIRPFVIATEPHLGVRPSATHQFIIICSPVGAYYSTGINPVKIFVEDEYTRACPGGTGFTKCGGNYAASLISQVKAHDLGYEQTLWLDGVEHKYVEEVGSMNCFFKIDGTVYTAPCVGTVLPGVTRMSCIELLKKWGIPVSEERLPIADVMKASKEGKLEEVFGTGTAAVISPVGELRYEGDVAYINDGKIGEITHKLYDTLTGIQWGKIPDDMGWTVKVD</sequence>
<dbReference type="EC" id="2.6.1.42" evidence="17"/>
<dbReference type="GO" id="GO:0052655">
    <property type="term" value="F:L-valine-2-oxoglutarate transaminase activity"/>
    <property type="evidence" value="ECO:0007669"/>
    <property type="project" value="RHEA"/>
</dbReference>
<protein>
    <recommendedName>
        <fullName evidence="17">Branched-chain-amino-acid aminotransferase</fullName>
        <ecNumber evidence="17">2.6.1.42</ecNumber>
    </recommendedName>
</protein>
<comment type="caution">
    <text evidence="19">The sequence shown here is derived from an EMBL/GenBank/DDBJ whole genome shotgun (WGS) entry which is preliminary data.</text>
</comment>
<evidence type="ECO:0000256" key="18">
    <source>
        <dbReference type="RuleBase" id="RU004519"/>
    </source>
</evidence>
<dbReference type="Pfam" id="PF01063">
    <property type="entry name" value="Aminotran_4"/>
    <property type="match status" value="1"/>
</dbReference>
<name>A0A1Y4LCK6_9FIRM</name>
<dbReference type="InterPro" id="IPR036038">
    <property type="entry name" value="Aminotransferase-like"/>
</dbReference>
<dbReference type="EMBL" id="NFKK01000001">
    <property type="protein sequence ID" value="OUP54453.1"/>
    <property type="molecule type" value="Genomic_DNA"/>
</dbReference>
<dbReference type="UniPathway" id="UPA00049">
    <property type="reaction ID" value="UER00062"/>
</dbReference>
<dbReference type="PANTHER" id="PTHR11825:SF44">
    <property type="entry name" value="BRANCHED-CHAIN-AMINO-ACID AMINOTRANSFERASE"/>
    <property type="match status" value="1"/>
</dbReference>
<dbReference type="Gene3D" id="3.30.470.10">
    <property type="match status" value="1"/>
</dbReference>